<reference evidence="2 3" key="2">
    <citation type="submission" date="2018-03" db="EMBL/GenBank/DDBJ databases">
        <title>The ancient ancestry and fast evolution of plastids.</title>
        <authorList>
            <person name="Moore K.R."/>
            <person name="Magnabosco C."/>
            <person name="Momper L."/>
            <person name="Gold D.A."/>
            <person name="Bosak T."/>
            <person name="Fournier G.P."/>
        </authorList>
    </citation>
    <scope>NUCLEOTIDE SEQUENCE [LARGE SCALE GENOMIC DNA]</scope>
    <source>
        <strain evidence="2 3">ULC18</strain>
    </source>
</reference>
<sequence length="103" mass="11791">MSDLDLAFHASLHPEKTSDTLRLNVLQPVRQWLDRFPVSNPALARLLYKLIPGQCPFERDVVVFGRKLAHIPPLCKLNPLYDQLVGLRFRSMCYLVDVCGETL</sequence>
<comment type="caution">
    <text evidence="2">The sequence shown here is derived from an EMBL/GenBank/DDBJ whole genome shotgun (WGS) entry which is preliminary data.</text>
</comment>
<reference evidence="3" key="1">
    <citation type="submission" date="2018-02" db="EMBL/GenBank/DDBJ databases">
        <authorList>
            <person name="Moore K."/>
            <person name="Momper L."/>
        </authorList>
    </citation>
    <scope>NUCLEOTIDE SEQUENCE [LARGE SCALE GENOMIC DNA]</scope>
    <source>
        <strain evidence="3">ULC18</strain>
    </source>
</reference>
<organism evidence="2 3">
    <name type="scientific">Stenomitos frigidus ULC18</name>
    <dbReference type="NCBI Taxonomy" id="2107698"/>
    <lineage>
        <taxon>Bacteria</taxon>
        <taxon>Bacillati</taxon>
        <taxon>Cyanobacteriota</taxon>
        <taxon>Cyanophyceae</taxon>
        <taxon>Leptolyngbyales</taxon>
        <taxon>Leptolyngbyaceae</taxon>
        <taxon>Stenomitos</taxon>
    </lineage>
</organism>
<dbReference type="Pfam" id="PF06967">
    <property type="entry name" value="Mo-nitro_C"/>
    <property type="match status" value="1"/>
</dbReference>
<dbReference type="EMBL" id="PVWK01000084">
    <property type="protein sequence ID" value="PSB27873.1"/>
    <property type="molecule type" value="Genomic_DNA"/>
</dbReference>
<name>A0A2T1E545_9CYAN</name>
<keyword evidence="3" id="KW-1185">Reference proteome</keyword>
<evidence type="ECO:0000259" key="1">
    <source>
        <dbReference type="Pfam" id="PF06967"/>
    </source>
</evidence>
<proteinExistence type="predicted"/>
<dbReference type="InterPro" id="IPR009717">
    <property type="entry name" value="Mo-dep_Nase_C"/>
</dbReference>
<dbReference type="OrthoDB" id="516441at2"/>
<feature type="domain" description="Mo-dependent nitrogenase C-terminal" evidence="1">
    <location>
        <begin position="25"/>
        <end position="102"/>
    </location>
</feature>
<gene>
    <name evidence="2" type="ORF">C7B82_15970</name>
</gene>
<dbReference type="RefSeq" id="WP_106257283.1">
    <property type="nucleotide sequence ID" value="NZ_CAWNSW010000089.1"/>
</dbReference>
<dbReference type="AlphaFoldDB" id="A0A2T1E545"/>
<evidence type="ECO:0000313" key="3">
    <source>
        <dbReference type="Proteomes" id="UP000239576"/>
    </source>
</evidence>
<dbReference type="Proteomes" id="UP000239576">
    <property type="component" value="Unassembled WGS sequence"/>
</dbReference>
<evidence type="ECO:0000313" key="2">
    <source>
        <dbReference type="EMBL" id="PSB27873.1"/>
    </source>
</evidence>
<protein>
    <submittedName>
        <fullName evidence="2">Nitrogenase</fullName>
    </submittedName>
</protein>
<accession>A0A2T1E545</accession>